<dbReference type="RefSeq" id="WP_123661668.1">
    <property type="nucleotide sequence ID" value="NZ_RJKE01000001.1"/>
</dbReference>
<organism evidence="1 2">
    <name type="scientific">Actinocorallia herbida</name>
    <dbReference type="NCBI Taxonomy" id="58109"/>
    <lineage>
        <taxon>Bacteria</taxon>
        <taxon>Bacillati</taxon>
        <taxon>Actinomycetota</taxon>
        <taxon>Actinomycetes</taxon>
        <taxon>Streptosporangiales</taxon>
        <taxon>Thermomonosporaceae</taxon>
        <taxon>Actinocorallia</taxon>
    </lineage>
</organism>
<evidence type="ECO:0000313" key="1">
    <source>
        <dbReference type="EMBL" id="ROO82676.1"/>
    </source>
</evidence>
<name>A0A3N1CMX1_9ACTN</name>
<dbReference type="OrthoDB" id="4544429at2"/>
<dbReference type="EMBL" id="RJKE01000001">
    <property type="protein sequence ID" value="ROO82676.1"/>
    <property type="molecule type" value="Genomic_DNA"/>
</dbReference>
<comment type="caution">
    <text evidence="1">The sequence shown here is derived from an EMBL/GenBank/DDBJ whole genome shotgun (WGS) entry which is preliminary data.</text>
</comment>
<dbReference type="AlphaFoldDB" id="A0A3N1CMX1"/>
<accession>A0A3N1CMX1</accession>
<reference evidence="1 2" key="1">
    <citation type="submission" date="2018-11" db="EMBL/GenBank/DDBJ databases">
        <title>Sequencing the genomes of 1000 actinobacteria strains.</title>
        <authorList>
            <person name="Klenk H.-P."/>
        </authorList>
    </citation>
    <scope>NUCLEOTIDE SEQUENCE [LARGE SCALE GENOMIC DNA]</scope>
    <source>
        <strain evidence="1 2">DSM 44254</strain>
    </source>
</reference>
<gene>
    <name evidence="1" type="ORF">EDD29_0158</name>
</gene>
<sequence>MRKDTSPALPHFRWTGLDVGGLLPDGWRAEVSGLAARSSDTRRYPVTPFLTRESPFFEGGVHRGRVRADAVERDLPWLAESYRGVFRDFAEEVAGEPVRTSHDPRYSVVLNILSAPDMRFECHVDTNPLTGLLFCTDNPQGTGGELTVAHDTAARGPAEIDRNCAVLHPRAGHLVFFDGRRNPHYARALTAPGLRVTAIMNYYTASVPEESTRPRGLNTHLFGQE</sequence>
<evidence type="ECO:0000313" key="2">
    <source>
        <dbReference type="Proteomes" id="UP000272400"/>
    </source>
</evidence>
<proteinExistence type="predicted"/>
<protein>
    <submittedName>
        <fullName evidence="1">2-oxoglutarate-Fe(II)-dependent oxygenase superfamily protein</fullName>
    </submittedName>
</protein>
<dbReference type="Proteomes" id="UP000272400">
    <property type="component" value="Unassembled WGS sequence"/>
</dbReference>
<keyword evidence="2" id="KW-1185">Reference proteome</keyword>
<dbReference type="Gene3D" id="2.60.120.620">
    <property type="entry name" value="q2cbj1_9rhob like domain"/>
    <property type="match status" value="1"/>
</dbReference>